<dbReference type="InterPro" id="IPR003770">
    <property type="entry name" value="MLTG-like"/>
</dbReference>
<dbReference type="GO" id="GO:0071555">
    <property type="term" value="P:cell wall organization"/>
    <property type="evidence" value="ECO:0007669"/>
    <property type="project" value="UniProtKB-KW"/>
</dbReference>
<feature type="site" description="Important for catalytic activity" evidence="7">
    <location>
        <position position="214"/>
    </location>
</feature>
<keyword evidence="1 7" id="KW-1003">Cell membrane</keyword>
<keyword evidence="6 7" id="KW-0961">Cell wall biogenesis/degradation</keyword>
<evidence type="ECO:0000313" key="9">
    <source>
        <dbReference type="Proteomes" id="UP000254677"/>
    </source>
</evidence>
<comment type="similarity">
    <text evidence="7">Belongs to the transglycosylase MltG family.</text>
</comment>
<dbReference type="OrthoDB" id="9814591at2"/>
<gene>
    <name evidence="8" type="primary">yceG</name>
    <name evidence="7" type="synonym">mltG</name>
    <name evidence="8" type="ORF">NCTC13292_01617</name>
</gene>
<evidence type="ECO:0000256" key="2">
    <source>
        <dbReference type="ARBA" id="ARBA00022692"/>
    </source>
</evidence>
<keyword evidence="5 7" id="KW-0456">Lyase</keyword>
<dbReference type="Proteomes" id="UP000254677">
    <property type="component" value="Unassembled WGS sequence"/>
</dbReference>
<dbReference type="NCBIfam" id="TIGR00247">
    <property type="entry name" value="endolytic transglycosylase MltG"/>
    <property type="match status" value="1"/>
</dbReference>
<reference evidence="8 9" key="1">
    <citation type="submission" date="2018-06" db="EMBL/GenBank/DDBJ databases">
        <authorList>
            <consortium name="Pathogen Informatics"/>
            <person name="Doyle S."/>
        </authorList>
    </citation>
    <scope>NUCLEOTIDE SEQUENCE [LARGE SCALE GENOMIC DNA]</scope>
    <source>
        <strain evidence="8 9">NCTC13292</strain>
    </source>
</reference>
<dbReference type="Pfam" id="PF02618">
    <property type="entry name" value="YceG"/>
    <property type="match status" value="1"/>
</dbReference>
<evidence type="ECO:0000256" key="5">
    <source>
        <dbReference type="ARBA" id="ARBA00023239"/>
    </source>
</evidence>
<evidence type="ECO:0000256" key="3">
    <source>
        <dbReference type="ARBA" id="ARBA00022989"/>
    </source>
</evidence>
<evidence type="ECO:0000256" key="1">
    <source>
        <dbReference type="ARBA" id="ARBA00022475"/>
    </source>
</evidence>
<keyword evidence="7" id="KW-0997">Cell inner membrane</keyword>
<sequence length="332" mass="37077">MKKRWFKSTLFGCLALFLVSTVIGYDTYKLLVKPMVISAPALITITIDKNSSASGFVRALKSKQLIQSARLFLLLIRFQGLSHHIKAGIYQIKPGESAQQLLKRVVAGDVLVESFTIIEGTTLNQVKANLSNAQHLKYNVNDWQLITDSHPNPEGLLLADTYNYNAGSDAKHLLQLANQNLVQYLNTSWRNRAPGLPYKSPYELLIAASILEKEAALAKEKRIISGVIVNRLKKFMPLQMDPTVIYALGDNYNGKLGHHDLDIDSPYNTYRYRGLPPTPIAMVGKEAIDAAAHPQSTNYLYFVAKGDGSHYFSATYKEQKEAIARYQSKGRS</sequence>
<proteinExistence type="inferred from homology"/>
<dbReference type="PANTHER" id="PTHR30518:SF2">
    <property type="entry name" value="ENDOLYTIC MUREIN TRANSGLYCOSYLASE"/>
    <property type="match status" value="1"/>
</dbReference>
<dbReference type="RefSeq" id="WP_115221320.1">
    <property type="nucleotide sequence ID" value="NZ_UGOA01000001.1"/>
</dbReference>
<comment type="catalytic activity">
    <reaction evidence="7">
        <text>a peptidoglycan chain = a peptidoglycan chain with N-acetyl-1,6-anhydromuramyl-[peptide] at the reducing end + a peptidoglycan chain with N-acetylglucosamine at the non-reducing end.</text>
        <dbReference type="EC" id="4.2.2.29"/>
    </reaction>
</comment>
<dbReference type="CDD" id="cd08010">
    <property type="entry name" value="MltG_like"/>
    <property type="match status" value="1"/>
</dbReference>
<organism evidence="8 9">
    <name type="scientific">Legionella donaldsonii</name>
    <dbReference type="NCBI Taxonomy" id="45060"/>
    <lineage>
        <taxon>Bacteria</taxon>
        <taxon>Pseudomonadati</taxon>
        <taxon>Pseudomonadota</taxon>
        <taxon>Gammaproteobacteria</taxon>
        <taxon>Legionellales</taxon>
        <taxon>Legionellaceae</taxon>
        <taxon>Legionella</taxon>
    </lineage>
</organism>
<dbReference type="Gene3D" id="3.30.1490.480">
    <property type="entry name" value="Endolytic murein transglycosylase"/>
    <property type="match status" value="1"/>
</dbReference>
<evidence type="ECO:0000256" key="7">
    <source>
        <dbReference type="HAMAP-Rule" id="MF_02065"/>
    </source>
</evidence>
<comment type="function">
    <text evidence="7">Functions as a peptidoglycan terminase that cleaves nascent peptidoglycan strands endolytically to terminate their elongation.</text>
</comment>
<dbReference type="GO" id="GO:0008932">
    <property type="term" value="F:lytic endotransglycosylase activity"/>
    <property type="evidence" value="ECO:0007669"/>
    <property type="project" value="UniProtKB-UniRule"/>
</dbReference>
<dbReference type="PANTHER" id="PTHR30518">
    <property type="entry name" value="ENDOLYTIC MUREIN TRANSGLYCOSYLASE"/>
    <property type="match status" value="1"/>
</dbReference>
<dbReference type="GO" id="GO:0005886">
    <property type="term" value="C:plasma membrane"/>
    <property type="evidence" value="ECO:0007669"/>
    <property type="project" value="UniProtKB-UniRule"/>
</dbReference>
<dbReference type="EC" id="4.2.2.29" evidence="7"/>
<dbReference type="GO" id="GO:0009252">
    <property type="term" value="P:peptidoglycan biosynthetic process"/>
    <property type="evidence" value="ECO:0007669"/>
    <property type="project" value="UniProtKB-UniRule"/>
</dbReference>
<dbReference type="Gene3D" id="3.30.160.60">
    <property type="entry name" value="Classic Zinc Finger"/>
    <property type="match status" value="1"/>
</dbReference>
<dbReference type="HAMAP" id="MF_02065">
    <property type="entry name" value="MltG"/>
    <property type="match status" value="1"/>
</dbReference>
<keyword evidence="2 7" id="KW-0812">Transmembrane</keyword>
<keyword evidence="9" id="KW-1185">Reference proteome</keyword>
<name>A0A378JD04_9GAMM</name>
<dbReference type="EMBL" id="UGOA01000001">
    <property type="protein sequence ID" value="STX42510.1"/>
    <property type="molecule type" value="Genomic_DNA"/>
</dbReference>
<accession>A0A378JD04</accession>
<keyword evidence="3 7" id="KW-1133">Transmembrane helix</keyword>
<evidence type="ECO:0000256" key="6">
    <source>
        <dbReference type="ARBA" id="ARBA00023316"/>
    </source>
</evidence>
<dbReference type="AlphaFoldDB" id="A0A378JD04"/>
<evidence type="ECO:0000313" key="8">
    <source>
        <dbReference type="EMBL" id="STX42510.1"/>
    </source>
</evidence>
<keyword evidence="4 7" id="KW-0472">Membrane</keyword>
<protein>
    <recommendedName>
        <fullName evidence="7">Endolytic murein transglycosylase</fullName>
        <ecNumber evidence="7">4.2.2.29</ecNumber>
    </recommendedName>
    <alternativeName>
        <fullName evidence="7">Peptidoglycan lytic transglycosylase</fullName>
    </alternativeName>
    <alternativeName>
        <fullName evidence="7">Peptidoglycan polymerization terminase</fullName>
    </alternativeName>
</protein>
<evidence type="ECO:0000256" key="4">
    <source>
        <dbReference type="ARBA" id="ARBA00023136"/>
    </source>
</evidence>